<proteinExistence type="predicted"/>
<dbReference type="PANTHER" id="PTHR33832:SF27">
    <property type="entry name" value="EXPRESSED PROTEIN"/>
    <property type="match status" value="1"/>
</dbReference>
<dbReference type="PaxDb" id="4565-Traes_4DS_411280A5A.1"/>
<dbReference type="EnsemblPlants" id="TraesCS4D02G063200.1">
    <property type="protein sequence ID" value="TraesCS4D02G063200.1"/>
    <property type="gene ID" value="TraesCS4D02G063200"/>
</dbReference>
<evidence type="ECO:0000313" key="3">
    <source>
        <dbReference type="Proteomes" id="UP000019116"/>
    </source>
</evidence>
<dbReference type="OrthoDB" id="672603at2759"/>
<feature type="transmembrane region" description="Helical" evidence="1">
    <location>
        <begin position="41"/>
        <end position="62"/>
    </location>
</feature>
<dbReference type="Gramene" id="TraesNOR4D03G02449230.1">
    <property type="protein sequence ID" value="TraesNOR4D03G02449230.1"/>
    <property type="gene ID" value="TraesNOR4D03G02449230"/>
</dbReference>
<dbReference type="AlphaFoldDB" id="A0A3B6JE71"/>
<dbReference type="Gramene" id="TraesLAC4D03G02384710.1">
    <property type="protein sequence ID" value="TraesLAC4D03G02384710.1"/>
    <property type="gene ID" value="TraesLAC4D03G02384710"/>
</dbReference>
<sequence>MKLWSEVPPNRAYISLYKLYASMARPTESTHKDKTTLHEGIMVSAMKLSVTLVLLLSGLVVFGEIADAKAKAPCAVVCFQGGHITCDNYPGQELDGCDCECAPADGKGCVLHLDDGVTHTNCRTPNM</sequence>
<dbReference type="Gramene" id="TraesCAD_scaffold_027607_01G000200.1">
    <property type="protein sequence ID" value="TraesCAD_scaffold_027607_01G000200.1"/>
    <property type="gene ID" value="TraesCAD_scaffold_027607_01G000200"/>
</dbReference>
<organism evidence="2">
    <name type="scientific">Triticum aestivum</name>
    <name type="common">Wheat</name>
    <dbReference type="NCBI Taxonomy" id="4565"/>
    <lineage>
        <taxon>Eukaryota</taxon>
        <taxon>Viridiplantae</taxon>
        <taxon>Streptophyta</taxon>
        <taxon>Embryophyta</taxon>
        <taxon>Tracheophyta</taxon>
        <taxon>Spermatophyta</taxon>
        <taxon>Magnoliopsida</taxon>
        <taxon>Liliopsida</taxon>
        <taxon>Poales</taxon>
        <taxon>Poaceae</taxon>
        <taxon>BOP clade</taxon>
        <taxon>Pooideae</taxon>
        <taxon>Triticodae</taxon>
        <taxon>Triticeae</taxon>
        <taxon>Triticinae</taxon>
        <taxon>Triticum</taxon>
    </lineage>
</organism>
<gene>
    <name evidence="2" type="primary">LOC123099529</name>
</gene>
<keyword evidence="1" id="KW-0812">Transmembrane</keyword>
<keyword evidence="1" id="KW-1133">Transmembrane helix</keyword>
<dbReference type="Gramene" id="TraesSYM4D03G02458430.1">
    <property type="protein sequence ID" value="TraesSYM4D03G02458430.1"/>
    <property type="gene ID" value="TraesSYM4D03G02458430"/>
</dbReference>
<dbReference type="Gramene" id="TraesSTA4D03G02426470.1">
    <property type="protein sequence ID" value="TraesSTA4D03G02426470.1"/>
    <property type="gene ID" value="TraesSTA4D03G02426470"/>
</dbReference>
<dbReference type="Gramene" id="TraesWEE_scaffold_140923_01G000100.1">
    <property type="protein sequence ID" value="TraesWEE_scaffold_140923_01G000100.1"/>
    <property type="gene ID" value="TraesWEE_scaffold_140923_01G000100"/>
</dbReference>
<name>A0A3B6JE71_WHEAT</name>
<dbReference type="OMA" id="YINCLGF"/>
<dbReference type="Gramene" id="TraesROB_scaffold_035733_01G000400.1">
    <property type="protein sequence ID" value="TraesROB_scaffold_035733_01G000400.1"/>
    <property type="gene ID" value="TraesROB_scaffold_035733_01G000400"/>
</dbReference>
<dbReference type="Proteomes" id="UP000019116">
    <property type="component" value="Chromosome 4D"/>
</dbReference>
<protein>
    <submittedName>
        <fullName evidence="2">Uncharacterized protein</fullName>
    </submittedName>
</protein>
<dbReference type="Gramene" id="TraesCS4D02G063200.1">
    <property type="protein sequence ID" value="TraesCS4D02G063200.1"/>
    <property type="gene ID" value="TraesCS4D02G063200"/>
</dbReference>
<reference evidence="2" key="2">
    <citation type="submission" date="2018-10" db="UniProtKB">
        <authorList>
            <consortium name="EnsemblPlants"/>
        </authorList>
    </citation>
    <scope>IDENTIFICATION</scope>
</reference>
<keyword evidence="1" id="KW-0472">Membrane</keyword>
<dbReference type="PANTHER" id="PTHR33832">
    <property type="entry name" value="SERINE-TYPE ENDOPEPTIDASE INHIBITOR"/>
    <property type="match status" value="1"/>
</dbReference>
<dbReference type="Gramene" id="TraesCS4D03G0118000.1">
    <property type="protein sequence ID" value="TraesCS4D03G0118000.1.CDS"/>
    <property type="gene ID" value="TraesCS4D03G0118000"/>
</dbReference>
<dbReference type="Gramene" id="TraesPARA_EIv1.0_1420260.1">
    <property type="protein sequence ID" value="TraesPARA_EIv1.0_1420260.1.CDS"/>
    <property type="gene ID" value="TraesPARA_EIv1.0_1420260"/>
</dbReference>
<dbReference type="GeneID" id="123099529"/>
<dbReference type="Gramene" id="TraesCLE_scaffold_002777_01G000400.1">
    <property type="protein sequence ID" value="TraesCLE_scaffold_002777_01G000400.1"/>
    <property type="gene ID" value="TraesCLE_scaffold_002777_01G000400"/>
</dbReference>
<dbReference type="Gramene" id="TraesLDM4D03G02433360.1">
    <property type="protein sequence ID" value="TraesLDM4D03G02433360.1"/>
    <property type="gene ID" value="TraesLDM4D03G02433360"/>
</dbReference>
<dbReference type="KEGG" id="taes:123099529"/>
<reference evidence="2" key="1">
    <citation type="submission" date="2018-08" db="EMBL/GenBank/DDBJ databases">
        <authorList>
            <person name="Rossello M."/>
        </authorList>
    </citation>
    <scope>NUCLEOTIDE SEQUENCE [LARGE SCALE GENOMIC DNA]</scope>
    <source>
        <strain evidence="2">cv. Chinese Spring</strain>
    </source>
</reference>
<dbReference type="RefSeq" id="XP_044377607.1">
    <property type="nucleotide sequence ID" value="XM_044521672.1"/>
</dbReference>
<keyword evidence="3" id="KW-1185">Reference proteome</keyword>
<evidence type="ECO:0000256" key="1">
    <source>
        <dbReference type="SAM" id="Phobius"/>
    </source>
</evidence>
<accession>A0A3B6JE71</accession>
<evidence type="ECO:0000313" key="2">
    <source>
        <dbReference type="EnsemblPlants" id="TraesCS4D02G063200.1"/>
    </source>
</evidence>
<dbReference type="InterPro" id="IPR051391">
    <property type="entry name" value="Protease_inhibitor_I20"/>
</dbReference>